<accession>A0A158L0C4</accession>
<evidence type="ECO:0000313" key="1">
    <source>
        <dbReference type="EMBL" id="SAL86459.1"/>
    </source>
</evidence>
<evidence type="ECO:0000313" key="2">
    <source>
        <dbReference type="Proteomes" id="UP000054925"/>
    </source>
</evidence>
<sequence>MSSVGTDAILVDEEGLHKVDQEFFRCMLWPQEVFGGRALDWSNT</sequence>
<organism evidence="1 2">
    <name type="scientific">Caballeronia terrestris</name>
    <dbReference type="NCBI Taxonomy" id="1226301"/>
    <lineage>
        <taxon>Bacteria</taxon>
        <taxon>Pseudomonadati</taxon>
        <taxon>Pseudomonadota</taxon>
        <taxon>Betaproteobacteria</taxon>
        <taxon>Burkholderiales</taxon>
        <taxon>Burkholderiaceae</taxon>
        <taxon>Caballeronia</taxon>
    </lineage>
</organism>
<keyword evidence="2" id="KW-1185">Reference proteome</keyword>
<dbReference type="RefSeq" id="WP_268808162.1">
    <property type="nucleotide sequence ID" value="NZ_FCOL02000243.1"/>
</dbReference>
<gene>
    <name evidence="1" type="ORF">AWB67_07201</name>
</gene>
<proteinExistence type="predicted"/>
<dbReference type="AlphaFoldDB" id="A0A158L0C4"/>
<name>A0A158L0C4_9BURK</name>
<dbReference type="EMBL" id="FCOL02000243">
    <property type="protein sequence ID" value="SAL86459.1"/>
    <property type="molecule type" value="Genomic_DNA"/>
</dbReference>
<reference evidence="1" key="1">
    <citation type="submission" date="2016-01" db="EMBL/GenBank/DDBJ databases">
        <authorList>
            <person name="Peeters C."/>
        </authorList>
    </citation>
    <scope>NUCLEOTIDE SEQUENCE [LARGE SCALE GENOMIC DNA]</scope>
    <source>
        <strain evidence="1">LMG 22937</strain>
    </source>
</reference>
<comment type="caution">
    <text evidence="1">The sequence shown here is derived from an EMBL/GenBank/DDBJ whole genome shotgun (WGS) entry which is preliminary data.</text>
</comment>
<protein>
    <submittedName>
        <fullName evidence="1">Uncharacterized protein</fullName>
    </submittedName>
</protein>
<dbReference type="Proteomes" id="UP000054925">
    <property type="component" value="Unassembled WGS sequence"/>
</dbReference>